<dbReference type="InterPro" id="IPR011990">
    <property type="entry name" value="TPR-like_helical_dom_sf"/>
</dbReference>
<accession>A0A0D7V407</accession>
<dbReference type="InterPro" id="IPR010323">
    <property type="entry name" value="DUF924"/>
</dbReference>
<dbReference type="Gene3D" id="1.25.40.10">
    <property type="entry name" value="Tetratricopeptide repeat domain"/>
    <property type="match status" value="1"/>
</dbReference>
<dbReference type="EMBL" id="AP022821">
    <property type="protein sequence ID" value="BCA92141.1"/>
    <property type="molecule type" value="Genomic_DNA"/>
</dbReference>
<gene>
    <name evidence="1" type="ORF">HMSLTHF_19160</name>
</gene>
<dbReference type="OrthoDB" id="7593450at2"/>
<dbReference type="SUPFAM" id="SSF48452">
    <property type="entry name" value="TPR-like"/>
    <property type="match status" value="2"/>
</dbReference>
<protein>
    <recommendedName>
        <fullName evidence="3">DUF924 domain-containing protein</fullName>
    </recommendedName>
</protein>
<evidence type="ECO:0000313" key="1">
    <source>
        <dbReference type="EMBL" id="BCA92141.1"/>
    </source>
</evidence>
<name>A0A0D7V407_9GAMM</name>
<reference evidence="1 2" key="1">
    <citation type="submission" date="2020-02" db="EMBL/GenBank/DDBJ databases">
        <title>Complete Genome Sequence of Halomonas meridiana strain BAA-801, Isolated from Deep Sea Thermal Vent.</title>
        <authorList>
            <person name="Takahashi Y."/>
            <person name="Takahashi H."/>
            <person name="Galipon J."/>
            <person name="Arakawa K."/>
        </authorList>
    </citation>
    <scope>NUCLEOTIDE SEQUENCE [LARGE SCALE GENOMIC DNA]</scope>
    <source>
        <strain evidence="1 2">Slthf1</strain>
    </source>
</reference>
<sequence length="65" mass="7543">MTTDAQAVLAFWFQELSPAQWFKKDAQIDQQIIDRFGRYPHRNAVLGRISTPEEVEFLKQPGSSF</sequence>
<organism evidence="1 2">
    <name type="scientific">Vreelandella aquamarina</name>
    <dbReference type="NCBI Taxonomy" id="77097"/>
    <lineage>
        <taxon>Bacteria</taxon>
        <taxon>Pseudomonadati</taxon>
        <taxon>Pseudomonadota</taxon>
        <taxon>Gammaproteobacteria</taxon>
        <taxon>Oceanospirillales</taxon>
        <taxon>Halomonadaceae</taxon>
        <taxon>Vreelandella</taxon>
    </lineage>
</organism>
<dbReference type="Proteomes" id="UP000503197">
    <property type="component" value="Chromosome"/>
</dbReference>
<dbReference type="Pfam" id="PF06041">
    <property type="entry name" value="DUF924"/>
    <property type="match status" value="1"/>
</dbReference>
<evidence type="ECO:0000313" key="2">
    <source>
        <dbReference type="Proteomes" id="UP000503197"/>
    </source>
</evidence>
<evidence type="ECO:0008006" key="3">
    <source>
        <dbReference type="Google" id="ProtNLM"/>
    </source>
</evidence>
<dbReference type="AlphaFoldDB" id="A0A0D7V407"/>
<proteinExistence type="predicted"/>